<feature type="compositionally biased region" description="Low complexity" evidence="1">
    <location>
        <begin position="1"/>
        <end position="11"/>
    </location>
</feature>
<feature type="transmembrane region" description="Helical" evidence="2">
    <location>
        <begin position="218"/>
        <end position="243"/>
    </location>
</feature>
<feature type="transmembrane region" description="Helical" evidence="2">
    <location>
        <begin position="249"/>
        <end position="274"/>
    </location>
</feature>
<evidence type="ECO:0000256" key="1">
    <source>
        <dbReference type="SAM" id="MobiDB-lite"/>
    </source>
</evidence>
<feature type="transmembrane region" description="Helical" evidence="2">
    <location>
        <begin position="116"/>
        <end position="136"/>
    </location>
</feature>
<keyword evidence="2" id="KW-0472">Membrane</keyword>
<dbReference type="KEGG" id="sphu:SPPYR_2094"/>
<protein>
    <recommendedName>
        <fullName evidence="4">Glycerophosphoryl diester phosphodiesterase membrane domain-containing protein</fullName>
    </recommendedName>
</protein>
<accession>A0A1Y5Q158</accession>
<feature type="transmembrane region" description="Helical" evidence="2">
    <location>
        <begin position="143"/>
        <end position="162"/>
    </location>
</feature>
<keyword evidence="2" id="KW-0812">Transmembrane</keyword>
<organism evidence="3">
    <name type="scientific">uncultured Sphingopyxis sp</name>
    <dbReference type="NCBI Taxonomy" id="310581"/>
    <lineage>
        <taxon>Bacteria</taxon>
        <taxon>Pseudomonadati</taxon>
        <taxon>Pseudomonadota</taxon>
        <taxon>Alphaproteobacteria</taxon>
        <taxon>Sphingomonadales</taxon>
        <taxon>Sphingomonadaceae</taxon>
        <taxon>Sphingopyxis</taxon>
        <taxon>environmental samples</taxon>
    </lineage>
</organism>
<gene>
    <name evidence="3" type="ORF">SPPYR_2094</name>
</gene>
<evidence type="ECO:0008006" key="4">
    <source>
        <dbReference type="Google" id="ProtNLM"/>
    </source>
</evidence>
<dbReference type="EMBL" id="LT598653">
    <property type="protein sequence ID" value="SBV33214.1"/>
    <property type="molecule type" value="Genomic_DNA"/>
</dbReference>
<feature type="transmembrane region" description="Helical" evidence="2">
    <location>
        <begin position="168"/>
        <end position="192"/>
    </location>
</feature>
<feature type="region of interest" description="Disordered" evidence="1">
    <location>
        <begin position="1"/>
        <end position="25"/>
    </location>
</feature>
<evidence type="ECO:0000313" key="3">
    <source>
        <dbReference type="EMBL" id="SBV33214.1"/>
    </source>
</evidence>
<feature type="transmembrane region" description="Helical" evidence="2">
    <location>
        <begin position="65"/>
        <end position="86"/>
    </location>
</feature>
<sequence>MPAIWPAAAPGARPPGAPERQGWTDAPKIVTFARNGEPENDGVSMVKFDMGAAWDDAMTLVRAHLPLTSVLAGLFFFLPGIAAALLGPAPLAPPGNATPEQISALFWEQLRQQLPWLAMVMVASTLGSIAILRLWLARAGTSVGEALGFTFAMIPTMILLFLVQSVLFGIAALLIIPAIYLIGRFAAVYPLLTDRNLKNPFAALAGSWQLTRGNGWRIALFVVLFVIAMLVITIIIGAVTGILGPHGSFGYVIGSAINSAVSAAFGLLNTAVIASIYRQLAVRTAGEVFQ</sequence>
<name>A0A1Y5Q158_9SPHN</name>
<keyword evidence="2" id="KW-1133">Transmembrane helix</keyword>
<dbReference type="AlphaFoldDB" id="A0A1Y5Q158"/>
<evidence type="ECO:0000256" key="2">
    <source>
        <dbReference type="SAM" id="Phobius"/>
    </source>
</evidence>
<reference evidence="3" key="1">
    <citation type="submission" date="2016-03" db="EMBL/GenBank/DDBJ databases">
        <authorList>
            <person name="Ploux O."/>
        </authorList>
    </citation>
    <scope>NUCLEOTIDE SEQUENCE</scope>
    <source>
        <strain evidence="3">UC10</strain>
    </source>
</reference>
<proteinExistence type="predicted"/>